<dbReference type="eggNOG" id="KOG0660">
    <property type="taxonomic scope" value="Eukaryota"/>
</dbReference>
<dbReference type="GO" id="GO:0005524">
    <property type="term" value="F:ATP binding"/>
    <property type="evidence" value="ECO:0007669"/>
    <property type="project" value="UniProtKB-KW"/>
</dbReference>
<evidence type="ECO:0000313" key="4">
    <source>
        <dbReference type="EMBL" id="EGB08103.1"/>
    </source>
</evidence>
<dbReference type="InParanoid" id="F0Y9X1"/>
<dbReference type="AlphaFoldDB" id="F0Y9X1"/>
<dbReference type="GO" id="GO:0004672">
    <property type="term" value="F:protein kinase activity"/>
    <property type="evidence" value="ECO:0007669"/>
    <property type="project" value="InterPro"/>
</dbReference>
<dbReference type="RefSeq" id="XP_009037187.1">
    <property type="nucleotide sequence ID" value="XM_009038939.1"/>
</dbReference>
<keyword evidence="5" id="KW-1185">Reference proteome</keyword>
<dbReference type="InterPro" id="IPR011009">
    <property type="entry name" value="Kinase-like_dom_sf"/>
</dbReference>
<dbReference type="Gene3D" id="1.10.510.10">
    <property type="entry name" value="Transferase(Phosphotransferase) domain 1"/>
    <property type="match status" value="1"/>
</dbReference>
<evidence type="ECO:0000259" key="3">
    <source>
        <dbReference type="PROSITE" id="PS50011"/>
    </source>
</evidence>
<reference evidence="4 5" key="1">
    <citation type="journal article" date="2011" name="Proc. Natl. Acad. Sci. U.S.A.">
        <title>Niche of harmful alga Aureococcus anophagefferens revealed through ecogenomics.</title>
        <authorList>
            <person name="Gobler C.J."/>
            <person name="Berry D.L."/>
            <person name="Dyhrman S.T."/>
            <person name="Wilhelm S.W."/>
            <person name="Salamov A."/>
            <person name="Lobanov A.V."/>
            <person name="Zhang Y."/>
            <person name="Collier J.L."/>
            <person name="Wurch L.L."/>
            <person name="Kustka A.B."/>
            <person name="Dill B.D."/>
            <person name="Shah M."/>
            <person name="VerBerkmoes N.C."/>
            <person name="Kuo A."/>
            <person name="Terry A."/>
            <person name="Pangilinan J."/>
            <person name="Lindquist E.A."/>
            <person name="Lucas S."/>
            <person name="Paulsen I.T."/>
            <person name="Hattenrath-Lehmann T.K."/>
            <person name="Talmage S.C."/>
            <person name="Walker E.A."/>
            <person name="Koch F."/>
            <person name="Burson A.M."/>
            <person name="Marcoval M.A."/>
            <person name="Tang Y.Z."/>
            <person name="Lecleir G.R."/>
            <person name="Coyne K.J."/>
            <person name="Berg G.M."/>
            <person name="Bertrand E.M."/>
            <person name="Saito M.A."/>
            <person name="Gladyshev V.N."/>
            <person name="Grigoriev I.V."/>
        </authorList>
    </citation>
    <scope>NUCLEOTIDE SEQUENCE [LARGE SCALE GENOMIC DNA]</scope>
    <source>
        <strain evidence="5">CCMP 1984</strain>
    </source>
</reference>
<protein>
    <recommendedName>
        <fullName evidence="3">Protein kinase domain-containing protein</fullName>
    </recommendedName>
</protein>
<dbReference type="InterPro" id="IPR000719">
    <property type="entry name" value="Prot_kinase_dom"/>
</dbReference>
<gene>
    <name evidence="4" type="ORF">AURANDRAFT_5892</name>
</gene>
<feature type="non-terminal residue" evidence="4">
    <location>
        <position position="1"/>
    </location>
</feature>
<feature type="domain" description="Protein kinase" evidence="3">
    <location>
        <begin position="1"/>
        <end position="214"/>
    </location>
</feature>
<dbReference type="KEGG" id="aaf:AURANDRAFT_5892"/>
<feature type="non-terminal residue" evidence="4">
    <location>
        <position position="221"/>
    </location>
</feature>
<sequence>KRLTRQMFGALRHIHDKDVIHRDIKPANLLLHGSGSLKICDFGLARIAPREPLSPLPDTKDLNVYRSPELVLLQPYDFSVDVWACACVFAECFLGTCKEVCEFREGRRPLFPGRSCFPLSPAAGARGGWHQKNDQLQAIFRVRGTPSSAEVDALEHDYKGMKAYLRRLQPRAPSDLARVVPNVDPSALDLLDKMLKFLPEDRLSVEDILDHEYLAYAPGEP</sequence>
<dbReference type="Proteomes" id="UP000002729">
    <property type="component" value="Unassembled WGS sequence"/>
</dbReference>
<dbReference type="PROSITE" id="PS50011">
    <property type="entry name" value="PROTEIN_KINASE_DOM"/>
    <property type="match status" value="1"/>
</dbReference>
<dbReference type="OrthoDB" id="192887at2759"/>
<dbReference type="PANTHER" id="PTHR24055">
    <property type="entry name" value="MITOGEN-ACTIVATED PROTEIN KINASE"/>
    <property type="match status" value="1"/>
</dbReference>
<dbReference type="PROSITE" id="PS00108">
    <property type="entry name" value="PROTEIN_KINASE_ST"/>
    <property type="match status" value="1"/>
</dbReference>
<evidence type="ECO:0000313" key="5">
    <source>
        <dbReference type="Proteomes" id="UP000002729"/>
    </source>
</evidence>
<name>F0Y9X1_AURAN</name>
<accession>F0Y9X1</accession>
<dbReference type="SUPFAM" id="SSF56112">
    <property type="entry name" value="Protein kinase-like (PK-like)"/>
    <property type="match status" value="1"/>
</dbReference>
<dbReference type="OMA" id="DHEYLAY"/>
<proteinExistence type="predicted"/>
<dbReference type="SMART" id="SM00220">
    <property type="entry name" value="S_TKc"/>
    <property type="match status" value="1"/>
</dbReference>
<evidence type="ECO:0000256" key="1">
    <source>
        <dbReference type="ARBA" id="ARBA00022741"/>
    </source>
</evidence>
<keyword evidence="1" id="KW-0547">Nucleotide-binding</keyword>
<dbReference type="Pfam" id="PF00069">
    <property type="entry name" value="Pkinase"/>
    <property type="match status" value="1"/>
</dbReference>
<dbReference type="InterPro" id="IPR008271">
    <property type="entry name" value="Ser/Thr_kinase_AS"/>
</dbReference>
<organism evidence="5">
    <name type="scientific">Aureococcus anophagefferens</name>
    <name type="common">Harmful bloom alga</name>
    <dbReference type="NCBI Taxonomy" id="44056"/>
    <lineage>
        <taxon>Eukaryota</taxon>
        <taxon>Sar</taxon>
        <taxon>Stramenopiles</taxon>
        <taxon>Ochrophyta</taxon>
        <taxon>Pelagophyceae</taxon>
        <taxon>Pelagomonadales</taxon>
        <taxon>Pelagomonadaceae</taxon>
        <taxon>Aureococcus</taxon>
    </lineage>
</organism>
<dbReference type="EMBL" id="GL833129">
    <property type="protein sequence ID" value="EGB08103.1"/>
    <property type="molecule type" value="Genomic_DNA"/>
</dbReference>
<evidence type="ECO:0000256" key="2">
    <source>
        <dbReference type="ARBA" id="ARBA00022840"/>
    </source>
</evidence>
<dbReference type="InterPro" id="IPR050117">
    <property type="entry name" value="MAPK"/>
</dbReference>
<keyword evidence="2" id="KW-0067">ATP-binding</keyword>
<dbReference type="GeneID" id="20222689"/>